<sequence length="252" mass="29539">MGLFINKNGHPDVFKNNADILGRNQEHYKIDPIAEWMKEHREASHSVGEQFNIMETLLKQQKNTQSNQLKSIHNRLNEIKESDFRHEKFGKDVMKSLKKVETKNEMLQRTLIHERIMNREFIGKVNEVSQSNEEIVNSIEMLTSANEEIVVKMNEQLDYQKLLSEQMLKQEDIQKDVISRLDNQEGLLGKVIRQLDYLRSVLYERTDFLSGKIEGSYSMTSSYLSKLLTRSDPVSARFMLSQKQEEKEENVD</sequence>
<comment type="caution">
    <text evidence="1">The sequence shown here is derived from an EMBL/GenBank/DDBJ whole genome shotgun (WGS) entry which is preliminary data.</text>
</comment>
<organism evidence="1 2">
    <name type="scientific">Sporosarcina psychrophila</name>
    <name type="common">Bacillus psychrophilus</name>
    <dbReference type="NCBI Taxonomy" id="1476"/>
    <lineage>
        <taxon>Bacteria</taxon>
        <taxon>Bacillati</taxon>
        <taxon>Bacillota</taxon>
        <taxon>Bacilli</taxon>
        <taxon>Bacillales</taxon>
        <taxon>Caryophanaceae</taxon>
        <taxon>Sporosarcina</taxon>
    </lineage>
</organism>
<dbReference type="Proteomes" id="UP001549104">
    <property type="component" value="Unassembled WGS sequence"/>
</dbReference>
<accession>A0ABV2K9M5</accession>
<protein>
    <recommendedName>
        <fullName evidence="3">t-SNARE coiled-coil homology domain-containing protein</fullName>
    </recommendedName>
</protein>
<evidence type="ECO:0008006" key="3">
    <source>
        <dbReference type="Google" id="ProtNLM"/>
    </source>
</evidence>
<dbReference type="RefSeq" id="WP_354313512.1">
    <property type="nucleotide sequence ID" value="NZ_JBEPME010000004.1"/>
</dbReference>
<dbReference type="EMBL" id="JBEPME010000004">
    <property type="protein sequence ID" value="MET3657780.1"/>
    <property type="molecule type" value="Genomic_DNA"/>
</dbReference>
<name>A0ABV2K9M5_SPOPS</name>
<keyword evidence="2" id="KW-1185">Reference proteome</keyword>
<gene>
    <name evidence="1" type="ORF">ABIC55_002877</name>
</gene>
<reference evidence="1 2" key="1">
    <citation type="submission" date="2024-06" db="EMBL/GenBank/DDBJ databases">
        <title>Sorghum-associated microbial communities from plants grown in Nebraska, USA.</title>
        <authorList>
            <person name="Schachtman D."/>
        </authorList>
    </citation>
    <scope>NUCLEOTIDE SEQUENCE [LARGE SCALE GENOMIC DNA]</scope>
    <source>
        <strain evidence="1 2">1288</strain>
    </source>
</reference>
<evidence type="ECO:0000313" key="2">
    <source>
        <dbReference type="Proteomes" id="UP001549104"/>
    </source>
</evidence>
<evidence type="ECO:0000313" key="1">
    <source>
        <dbReference type="EMBL" id="MET3657780.1"/>
    </source>
</evidence>
<proteinExistence type="predicted"/>